<dbReference type="SMART" id="SM00732">
    <property type="entry name" value="YqgFc"/>
    <property type="match status" value="1"/>
</dbReference>
<dbReference type="SUPFAM" id="SSF50249">
    <property type="entry name" value="Nucleic acid-binding proteins"/>
    <property type="match status" value="1"/>
</dbReference>
<dbReference type="FunFam" id="1.10.10.650:FF:000001">
    <property type="entry name" value="S1 RNA-binding domain 1"/>
    <property type="match status" value="1"/>
</dbReference>
<dbReference type="Gene3D" id="1.10.10.650">
    <property type="entry name" value="RuvA domain 2-like"/>
    <property type="match status" value="1"/>
</dbReference>
<dbReference type="InterPro" id="IPR006641">
    <property type="entry name" value="YqgF/RNaseH-like_dom"/>
</dbReference>
<dbReference type="Pfam" id="PF12836">
    <property type="entry name" value="HHH_3"/>
    <property type="match status" value="1"/>
</dbReference>
<dbReference type="InterPro" id="IPR050437">
    <property type="entry name" value="Ribos_protein_bS1-like"/>
</dbReference>
<dbReference type="InterPro" id="IPR041692">
    <property type="entry name" value="HHH_9"/>
</dbReference>
<dbReference type="Pfam" id="PF16921">
    <property type="entry name" value="Tex_YqgF"/>
    <property type="match status" value="1"/>
</dbReference>
<dbReference type="SUPFAM" id="SSF53098">
    <property type="entry name" value="Ribonuclease H-like"/>
    <property type="match status" value="1"/>
</dbReference>
<dbReference type="FunFam" id="2.40.50.140:FF:000051">
    <property type="entry name" value="RNA-binding transcriptional accessory protein"/>
    <property type="match status" value="1"/>
</dbReference>
<dbReference type="GO" id="GO:0005737">
    <property type="term" value="C:cytoplasm"/>
    <property type="evidence" value="ECO:0007669"/>
    <property type="project" value="UniProtKB-ARBA"/>
</dbReference>
<dbReference type="Pfam" id="PF22706">
    <property type="entry name" value="Tex_central_region"/>
    <property type="match status" value="1"/>
</dbReference>
<dbReference type="InterPro" id="IPR012337">
    <property type="entry name" value="RNaseH-like_sf"/>
</dbReference>
<dbReference type="InterPro" id="IPR032639">
    <property type="entry name" value="Tex_YqgF"/>
</dbReference>
<dbReference type="Gene3D" id="3.30.420.140">
    <property type="entry name" value="YqgF/RNase H-like domain"/>
    <property type="match status" value="1"/>
</dbReference>
<accession>A0A4Q0MGH4</accession>
<dbReference type="InterPro" id="IPR012340">
    <property type="entry name" value="NA-bd_OB-fold"/>
</dbReference>
<dbReference type="AlphaFoldDB" id="A0A4Q0MGH4"/>
<name>A0A4Q0MGH4_9SPHI</name>
<dbReference type="InterPro" id="IPR037027">
    <property type="entry name" value="YqgF/RNaseH-like_dom_sf"/>
</dbReference>
<dbReference type="InterPro" id="IPR055179">
    <property type="entry name" value="Tex-like_central_region"/>
</dbReference>
<evidence type="ECO:0000313" key="3">
    <source>
        <dbReference type="EMBL" id="RXF72363.1"/>
    </source>
</evidence>
<dbReference type="CDD" id="cd05685">
    <property type="entry name" value="S1_Tex"/>
    <property type="match status" value="1"/>
</dbReference>
<dbReference type="SUPFAM" id="SSF47781">
    <property type="entry name" value="RuvA domain 2-like"/>
    <property type="match status" value="2"/>
</dbReference>
<dbReference type="Pfam" id="PF09371">
    <property type="entry name" value="Tex_N"/>
    <property type="match status" value="1"/>
</dbReference>
<gene>
    <name evidence="3" type="ORF">EKH83_01135</name>
</gene>
<evidence type="ECO:0000256" key="1">
    <source>
        <dbReference type="SAM" id="MobiDB-lite"/>
    </source>
</evidence>
<dbReference type="InterPro" id="IPR023319">
    <property type="entry name" value="Tex-like_HTH_dom_sf"/>
</dbReference>
<dbReference type="GO" id="GO:0003735">
    <property type="term" value="F:structural constituent of ribosome"/>
    <property type="evidence" value="ECO:0007669"/>
    <property type="project" value="TreeGrafter"/>
</dbReference>
<dbReference type="Pfam" id="PF00575">
    <property type="entry name" value="S1"/>
    <property type="match status" value="1"/>
</dbReference>
<dbReference type="FunFam" id="1.10.150.310:FF:000001">
    <property type="entry name" value="RNA-binding transcriptional accessory protein"/>
    <property type="match status" value="1"/>
</dbReference>
<evidence type="ECO:0000259" key="2">
    <source>
        <dbReference type="PROSITE" id="PS50126"/>
    </source>
</evidence>
<dbReference type="Pfam" id="PF17674">
    <property type="entry name" value="HHH_9"/>
    <property type="match status" value="1"/>
</dbReference>
<dbReference type="InterPro" id="IPR023323">
    <property type="entry name" value="Tex-like_dom_sf"/>
</dbReference>
<feature type="domain" description="S1 motif" evidence="2">
    <location>
        <begin position="637"/>
        <end position="706"/>
    </location>
</feature>
<evidence type="ECO:0000313" key="4">
    <source>
        <dbReference type="Proteomes" id="UP000290848"/>
    </source>
</evidence>
<organism evidence="3 4">
    <name type="scientific">Arcticibacter tournemirensis</name>
    <dbReference type="NCBI Taxonomy" id="699437"/>
    <lineage>
        <taxon>Bacteria</taxon>
        <taxon>Pseudomonadati</taxon>
        <taxon>Bacteroidota</taxon>
        <taxon>Sphingobacteriia</taxon>
        <taxon>Sphingobacteriales</taxon>
        <taxon>Sphingobacteriaceae</taxon>
        <taxon>Arcticibacter</taxon>
    </lineage>
</organism>
<comment type="caution">
    <text evidence="3">The sequence shown here is derived from an EMBL/GenBank/DDBJ whole genome shotgun (WGS) entry which is preliminary data.</text>
</comment>
<dbReference type="SMART" id="SM00316">
    <property type="entry name" value="S1"/>
    <property type="match status" value="1"/>
</dbReference>
<dbReference type="InterPro" id="IPR018974">
    <property type="entry name" value="Tex-like_N"/>
</dbReference>
<dbReference type="RefSeq" id="WP_128767548.1">
    <property type="nucleotide sequence ID" value="NZ_RXOC01000001.1"/>
</dbReference>
<dbReference type="PROSITE" id="PS50126">
    <property type="entry name" value="S1"/>
    <property type="match status" value="1"/>
</dbReference>
<dbReference type="PANTHER" id="PTHR10724:SF10">
    <property type="entry name" value="S1 RNA-BINDING DOMAIN-CONTAINING PROTEIN 1"/>
    <property type="match status" value="1"/>
</dbReference>
<dbReference type="PANTHER" id="PTHR10724">
    <property type="entry name" value="30S RIBOSOMAL PROTEIN S1"/>
    <property type="match status" value="1"/>
</dbReference>
<dbReference type="GO" id="GO:0006412">
    <property type="term" value="P:translation"/>
    <property type="evidence" value="ECO:0007669"/>
    <property type="project" value="TreeGrafter"/>
</dbReference>
<sequence>MISHFKKIAAELSLSEKQVSTTVALLDEGATVPFISRYRKELTGSLDEVQVAAIRDRAEQLRELDKRRDAILKSLAEMGKLSPELEKQIQEAETMTVLEDLYLPYRPKRKTRASAAREKGLQPLADLLMEQHKFDVLEEAAKYINQEKGVTTDAEALAGARDIIAEQISENADTRAKIRELFIEKGEFSSKVIEGKEIDGAKYKDYFDWKEPVKTAPSHRILAMRRGEKELVLSLDVFPPEDDAIAILDRFFVKANNAASDQVRLALTDSYKRLLKPSMETEIRLLTKKKADEEAIRVFAENVRQLLLSAPMGQKRIMAIDPGFRTGCKVVCLDEQGQLLENTAIYPHTGSGGVAEAEKTIYHLVHTYSIESIAIGNGTAGRETETFIRRLNLPGVNVVMVNESGASIYSASEAAREEFPDKDITVRGAVSIGRRLMDPLAELVKIDPKSIGVGQYQHDVDQNKLQTSLDDTVISCVNAVGVELNTASKQILSYVSGLGPQLAKGIVEYRNKNGAFKRRDELKKVPRLGDKAFEQSAGFLRIRNAEHPLDASAVHPERYSLVEQMAKDLNCRLEDLMKDDTLRKKIRPERYVSDTVGLPTLQDILQELAKPGRDPREQFEAFSFTEGVNDIADLKVGMKLPGIITNITNFGAFVDIGVHQDGLVHLSQLSNRFVKDPNEVVKVHQKVEVTVTEVDASRKRISLSMKREEQRPVNKPAAKVGKKKGPEEDFNSKLAALKSRFS</sequence>
<dbReference type="GO" id="GO:0003729">
    <property type="term" value="F:mRNA binding"/>
    <property type="evidence" value="ECO:0007669"/>
    <property type="project" value="UniProtKB-ARBA"/>
</dbReference>
<dbReference type="Gene3D" id="1.10.3500.10">
    <property type="entry name" value="Tex N-terminal region-like"/>
    <property type="match status" value="1"/>
</dbReference>
<protein>
    <submittedName>
        <fullName evidence="3">RNA-binding transcriptional accessory protein</fullName>
    </submittedName>
</protein>
<dbReference type="EMBL" id="RXOC01000001">
    <property type="protein sequence ID" value="RXF72363.1"/>
    <property type="molecule type" value="Genomic_DNA"/>
</dbReference>
<dbReference type="Proteomes" id="UP000290848">
    <property type="component" value="Unassembled WGS sequence"/>
</dbReference>
<dbReference type="FunFam" id="3.30.420.140:FF:000001">
    <property type="entry name" value="RNA-binding transcriptional accessory protein"/>
    <property type="match status" value="1"/>
</dbReference>
<dbReference type="Gene3D" id="1.10.150.310">
    <property type="entry name" value="Tex RuvX-like domain-like"/>
    <property type="match status" value="1"/>
</dbReference>
<dbReference type="InterPro" id="IPR044146">
    <property type="entry name" value="S1_Tex"/>
</dbReference>
<dbReference type="Gene3D" id="2.40.50.140">
    <property type="entry name" value="Nucleic acid-binding proteins"/>
    <property type="match status" value="1"/>
</dbReference>
<dbReference type="InterPro" id="IPR003029">
    <property type="entry name" value="S1_domain"/>
</dbReference>
<proteinExistence type="predicted"/>
<reference evidence="3 4" key="1">
    <citation type="submission" date="2018-12" db="EMBL/GenBank/DDBJ databases">
        <title>The Draft Genome Sequence of the Soil Bacterium Pedobacter tournemirensis R1.</title>
        <authorList>
            <person name="He J."/>
        </authorList>
    </citation>
    <scope>NUCLEOTIDE SEQUENCE [LARGE SCALE GENOMIC DNA]</scope>
    <source>
        <strain evidence="3 4">R1</strain>
    </source>
</reference>
<dbReference type="GO" id="GO:0006139">
    <property type="term" value="P:nucleobase-containing compound metabolic process"/>
    <property type="evidence" value="ECO:0007669"/>
    <property type="project" value="InterPro"/>
</dbReference>
<feature type="region of interest" description="Disordered" evidence="1">
    <location>
        <begin position="703"/>
        <end position="742"/>
    </location>
</feature>
<dbReference type="SUPFAM" id="SSF158832">
    <property type="entry name" value="Tex N-terminal region-like"/>
    <property type="match status" value="1"/>
</dbReference>
<dbReference type="InterPro" id="IPR010994">
    <property type="entry name" value="RuvA_2-like"/>
</dbReference>